<feature type="non-terminal residue" evidence="1">
    <location>
        <position position="96"/>
    </location>
</feature>
<protein>
    <submittedName>
        <fullName evidence="1">Uncharacterized protein</fullName>
    </submittedName>
</protein>
<name>A0A843XRQ6_COLES</name>
<evidence type="ECO:0000313" key="1">
    <source>
        <dbReference type="EMBL" id="MQM21812.1"/>
    </source>
</evidence>
<accession>A0A843XRQ6</accession>
<organism evidence="1 2">
    <name type="scientific">Colocasia esculenta</name>
    <name type="common">Wild taro</name>
    <name type="synonym">Arum esculentum</name>
    <dbReference type="NCBI Taxonomy" id="4460"/>
    <lineage>
        <taxon>Eukaryota</taxon>
        <taxon>Viridiplantae</taxon>
        <taxon>Streptophyta</taxon>
        <taxon>Embryophyta</taxon>
        <taxon>Tracheophyta</taxon>
        <taxon>Spermatophyta</taxon>
        <taxon>Magnoliopsida</taxon>
        <taxon>Liliopsida</taxon>
        <taxon>Araceae</taxon>
        <taxon>Aroideae</taxon>
        <taxon>Colocasieae</taxon>
        <taxon>Colocasia</taxon>
    </lineage>
</organism>
<reference evidence="1" key="1">
    <citation type="submission" date="2017-07" db="EMBL/GenBank/DDBJ databases">
        <title>Taro Niue Genome Assembly and Annotation.</title>
        <authorList>
            <person name="Atibalentja N."/>
            <person name="Keating K."/>
            <person name="Fields C.J."/>
        </authorList>
    </citation>
    <scope>NUCLEOTIDE SEQUENCE</scope>
    <source>
        <strain evidence="1">Niue_2</strain>
        <tissue evidence="1">Leaf</tissue>
    </source>
</reference>
<proteinExistence type="predicted"/>
<keyword evidence="2" id="KW-1185">Reference proteome</keyword>
<dbReference type="EMBL" id="NMUH01011614">
    <property type="protein sequence ID" value="MQM21812.1"/>
    <property type="molecule type" value="Genomic_DNA"/>
</dbReference>
<evidence type="ECO:0000313" key="2">
    <source>
        <dbReference type="Proteomes" id="UP000652761"/>
    </source>
</evidence>
<comment type="caution">
    <text evidence="1">The sequence shown here is derived from an EMBL/GenBank/DDBJ whole genome shotgun (WGS) entry which is preliminary data.</text>
</comment>
<gene>
    <name evidence="1" type="ORF">Taro_054857</name>
</gene>
<sequence length="96" mass="11314">MLCLCGLQLRRPIVEAHSLIVLYRVYHWCRLRRCCDRLVPPAVVLVELCELVLPRGMPQTRVRAIPCETSVRSRVTDLDMDPYWVIVWFIVARFEC</sequence>
<dbReference type="Proteomes" id="UP000652761">
    <property type="component" value="Unassembled WGS sequence"/>
</dbReference>
<dbReference type="AlphaFoldDB" id="A0A843XRQ6"/>